<dbReference type="InterPro" id="IPR025659">
    <property type="entry name" value="Tubby-like_C"/>
</dbReference>
<dbReference type="InterPro" id="IPR007612">
    <property type="entry name" value="LOR"/>
</dbReference>
<dbReference type="Gene3D" id="2.40.160.200">
    <property type="entry name" value="LURP1-related"/>
    <property type="match status" value="1"/>
</dbReference>
<organism evidence="2 3">
    <name type="scientific">Tetrapyrgos nigripes</name>
    <dbReference type="NCBI Taxonomy" id="182062"/>
    <lineage>
        <taxon>Eukaryota</taxon>
        <taxon>Fungi</taxon>
        <taxon>Dikarya</taxon>
        <taxon>Basidiomycota</taxon>
        <taxon>Agaricomycotina</taxon>
        <taxon>Agaricomycetes</taxon>
        <taxon>Agaricomycetidae</taxon>
        <taxon>Agaricales</taxon>
        <taxon>Marasmiineae</taxon>
        <taxon>Marasmiaceae</taxon>
        <taxon>Tetrapyrgos</taxon>
    </lineage>
</organism>
<evidence type="ECO:0000256" key="1">
    <source>
        <dbReference type="ARBA" id="ARBA00005437"/>
    </source>
</evidence>
<gene>
    <name evidence="2" type="ORF">D9758_011857</name>
</gene>
<reference evidence="2 3" key="1">
    <citation type="journal article" date="2020" name="ISME J.">
        <title>Uncovering the hidden diversity of litter-decomposition mechanisms in mushroom-forming fungi.</title>
        <authorList>
            <person name="Floudas D."/>
            <person name="Bentzer J."/>
            <person name="Ahren D."/>
            <person name="Johansson T."/>
            <person name="Persson P."/>
            <person name="Tunlid A."/>
        </authorList>
    </citation>
    <scope>NUCLEOTIDE SEQUENCE [LARGE SCALE GENOMIC DNA]</scope>
    <source>
        <strain evidence="2 3">CBS 291.85</strain>
    </source>
</reference>
<evidence type="ECO:0000313" key="3">
    <source>
        <dbReference type="Proteomes" id="UP000559256"/>
    </source>
</evidence>
<keyword evidence="3" id="KW-1185">Reference proteome</keyword>
<dbReference type="AlphaFoldDB" id="A0A8H5CKI9"/>
<accession>A0A8H5CKI9</accession>
<dbReference type="EMBL" id="JAACJM010000140">
    <property type="protein sequence ID" value="KAF5343429.1"/>
    <property type="molecule type" value="Genomic_DNA"/>
</dbReference>
<dbReference type="Pfam" id="PF04525">
    <property type="entry name" value="LOR"/>
    <property type="match status" value="1"/>
</dbReference>
<dbReference type="Proteomes" id="UP000559256">
    <property type="component" value="Unassembled WGS sequence"/>
</dbReference>
<proteinExistence type="inferred from homology"/>
<dbReference type="PANTHER" id="PTHR31087">
    <property type="match status" value="1"/>
</dbReference>
<dbReference type="PANTHER" id="PTHR31087:SF161">
    <property type="entry name" value="TUBBY C 2 FAMILY PROTEIN"/>
    <property type="match status" value="1"/>
</dbReference>
<name>A0A8H5CKI9_9AGAR</name>
<comment type="similarity">
    <text evidence="1">Belongs to the LOR family.</text>
</comment>
<sequence length="210" mass="23913">MGRESIDEPLVPLQRPTLFLLGINPAYANHDEEFVLKLQEKRLSVSGDDFYINDAAGNPFLHCKGKFFSLRSRMEFYDLRGQLLFIVKRKLMSMHITFEGHTPDESKVLFTVKNSWRTFGSARAKITFTNIDGQETELALRGDFFDRKASVTLGDPEGPLLCRISRSFLNKRYLLTGKDTYYLTIAPGVDAAFMAAICVCLDEKENESCY</sequence>
<protein>
    <submittedName>
        <fullName evidence="2">Uncharacterized protein</fullName>
    </submittedName>
</protein>
<dbReference type="SUPFAM" id="SSF54518">
    <property type="entry name" value="Tubby C-terminal domain-like"/>
    <property type="match status" value="1"/>
</dbReference>
<dbReference type="OrthoDB" id="97518at2759"/>
<comment type="caution">
    <text evidence="2">The sequence shown here is derived from an EMBL/GenBank/DDBJ whole genome shotgun (WGS) entry which is preliminary data.</text>
</comment>
<dbReference type="InterPro" id="IPR038595">
    <property type="entry name" value="LOR_sf"/>
</dbReference>
<evidence type="ECO:0000313" key="2">
    <source>
        <dbReference type="EMBL" id="KAF5343429.1"/>
    </source>
</evidence>